<evidence type="ECO:0000313" key="3">
    <source>
        <dbReference type="Proteomes" id="UP000281553"/>
    </source>
</evidence>
<sequence>MNHYLGSNAYAYHGWQNNQVNLGAGTLRDTTTASFHAGSRGQQQQPPGFRQKDYGSSLRIHSSASSTHDYRFAQTQTDCKITRRSHNRSLLSALPSVYFRQGGKFTQDKTMCTEARRGQKVCLVLGRR</sequence>
<dbReference type="EMBL" id="UYRU01055451">
    <property type="protein sequence ID" value="VDN13046.1"/>
    <property type="molecule type" value="Genomic_DNA"/>
</dbReference>
<feature type="region of interest" description="Disordered" evidence="1">
    <location>
        <begin position="36"/>
        <end position="55"/>
    </location>
</feature>
<dbReference type="Proteomes" id="UP000281553">
    <property type="component" value="Unassembled WGS sequence"/>
</dbReference>
<name>A0A3P7P4R5_DIBLA</name>
<proteinExistence type="predicted"/>
<evidence type="ECO:0000313" key="2">
    <source>
        <dbReference type="EMBL" id="VDN13046.1"/>
    </source>
</evidence>
<evidence type="ECO:0000256" key="1">
    <source>
        <dbReference type="SAM" id="MobiDB-lite"/>
    </source>
</evidence>
<dbReference type="AlphaFoldDB" id="A0A3P7P4R5"/>
<accession>A0A3P7P4R5</accession>
<gene>
    <name evidence="2" type="ORF">DILT_LOCUS8877</name>
</gene>
<feature type="compositionally biased region" description="Low complexity" evidence="1">
    <location>
        <begin position="40"/>
        <end position="49"/>
    </location>
</feature>
<reference evidence="2 3" key="1">
    <citation type="submission" date="2018-11" db="EMBL/GenBank/DDBJ databases">
        <authorList>
            <consortium name="Pathogen Informatics"/>
        </authorList>
    </citation>
    <scope>NUCLEOTIDE SEQUENCE [LARGE SCALE GENOMIC DNA]</scope>
</reference>
<keyword evidence="3" id="KW-1185">Reference proteome</keyword>
<organism evidence="2 3">
    <name type="scientific">Dibothriocephalus latus</name>
    <name type="common">Fish tapeworm</name>
    <name type="synonym">Diphyllobothrium latum</name>
    <dbReference type="NCBI Taxonomy" id="60516"/>
    <lineage>
        <taxon>Eukaryota</taxon>
        <taxon>Metazoa</taxon>
        <taxon>Spiralia</taxon>
        <taxon>Lophotrochozoa</taxon>
        <taxon>Platyhelminthes</taxon>
        <taxon>Cestoda</taxon>
        <taxon>Eucestoda</taxon>
        <taxon>Diphyllobothriidea</taxon>
        <taxon>Diphyllobothriidae</taxon>
        <taxon>Dibothriocephalus</taxon>
    </lineage>
</organism>
<protein>
    <submittedName>
        <fullName evidence="2">Uncharacterized protein</fullName>
    </submittedName>
</protein>